<dbReference type="PANTHER" id="PTHR10569">
    <property type="entry name" value="GLYCOGEN DEBRANCHING ENZYME"/>
    <property type="match status" value="1"/>
</dbReference>
<feature type="domain" description="Glycogen debranching enzyme C-terminal" evidence="1">
    <location>
        <begin position="288"/>
        <end position="655"/>
    </location>
</feature>
<dbReference type="RefSeq" id="WP_163700127.1">
    <property type="nucleotide sequence ID" value="NZ_QXHD01000004.1"/>
</dbReference>
<dbReference type="GO" id="GO:0005980">
    <property type="term" value="P:glycogen catabolic process"/>
    <property type="evidence" value="ECO:0007669"/>
    <property type="project" value="InterPro"/>
</dbReference>
<dbReference type="GO" id="GO:0004134">
    <property type="term" value="F:4-alpha-glucanotransferase activity"/>
    <property type="evidence" value="ECO:0007669"/>
    <property type="project" value="InterPro"/>
</dbReference>
<evidence type="ECO:0000259" key="2">
    <source>
        <dbReference type="Pfam" id="PF12439"/>
    </source>
</evidence>
<dbReference type="GO" id="GO:0004135">
    <property type="term" value="F:amylo-alpha-1,6-glucosidase activity"/>
    <property type="evidence" value="ECO:0007669"/>
    <property type="project" value="InterPro"/>
</dbReference>
<feature type="domain" description="Glycogen debranching enzyme bacterial and archaeal type N-terminal" evidence="2">
    <location>
        <begin position="18"/>
        <end position="234"/>
    </location>
</feature>
<dbReference type="Gene3D" id="1.50.10.10">
    <property type="match status" value="1"/>
</dbReference>
<dbReference type="InterPro" id="IPR006451">
    <property type="entry name" value="Glycogen_debranch_arc"/>
</dbReference>
<gene>
    <name evidence="3" type="ORF">DXZ20_20340</name>
</gene>
<dbReference type="EMBL" id="QXHD01000004">
    <property type="protein sequence ID" value="NEZ57950.1"/>
    <property type="molecule type" value="Genomic_DNA"/>
</dbReference>
<dbReference type="Pfam" id="PF06202">
    <property type="entry name" value="GDE_C"/>
    <property type="match status" value="1"/>
</dbReference>
<evidence type="ECO:0000313" key="3">
    <source>
        <dbReference type="EMBL" id="NEZ57950.1"/>
    </source>
</evidence>
<dbReference type="Pfam" id="PF12439">
    <property type="entry name" value="GDE_N"/>
    <property type="match status" value="1"/>
</dbReference>
<dbReference type="NCBIfam" id="TIGR01561">
    <property type="entry name" value="gde_arch"/>
    <property type="match status" value="1"/>
</dbReference>
<reference evidence="3 4" key="1">
    <citation type="journal article" date="2020" name="Microb. Ecol.">
        <title>Ecogenomics of the Marine Benthic Filamentous Cyanobacterium Adonisia.</title>
        <authorList>
            <person name="Walter J.M."/>
            <person name="Coutinho F.H."/>
            <person name="Leomil L."/>
            <person name="Hargreaves P.I."/>
            <person name="Campeao M.E."/>
            <person name="Vieira V.V."/>
            <person name="Silva B.S."/>
            <person name="Fistarol G.O."/>
            <person name="Salomon P.S."/>
            <person name="Sawabe T."/>
            <person name="Mino S."/>
            <person name="Hosokawa M."/>
            <person name="Miyashita H."/>
            <person name="Maruyama F."/>
            <person name="van Verk M.C."/>
            <person name="Dutilh B.E."/>
            <person name="Thompson C.C."/>
            <person name="Thompson F.L."/>
        </authorList>
    </citation>
    <scope>NUCLEOTIDE SEQUENCE [LARGE SCALE GENOMIC DNA]</scope>
    <source>
        <strain evidence="3 4">CCMR0081</strain>
    </source>
</reference>
<dbReference type="InterPro" id="IPR010401">
    <property type="entry name" value="AGL/Gdb1"/>
</dbReference>
<dbReference type="PANTHER" id="PTHR10569:SF2">
    <property type="entry name" value="GLYCOGEN DEBRANCHING ENZYME"/>
    <property type="match status" value="1"/>
</dbReference>
<accession>A0A6M0RQ05</accession>
<dbReference type="InterPro" id="IPR008928">
    <property type="entry name" value="6-hairpin_glycosidase_sf"/>
</dbReference>
<dbReference type="InterPro" id="IPR032790">
    <property type="entry name" value="GDE_C"/>
</dbReference>
<dbReference type="AlphaFoldDB" id="A0A6M0RQ05"/>
<keyword evidence="4" id="KW-1185">Reference proteome</keyword>
<dbReference type="SUPFAM" id="SSF48208">
    <property type="entry name" value="Six-hairpin glycosidases"/>
    <property type="match status" value="1"/>
</dbReference>
<evidence type="ECO:0000259" key="1">
    <source>
        <dbReference type="Pfam" id="PF06202"/>
    </source>
</evidence>
<proteinExistence type="predicted"/>
<evidence type="ECO:0000313" key="4">
    <source>
        <dbReference type="Proteomes" id="UP000481033"/>
    </source>
</evidence>
<dbReference type="InterPro" id="IPR012341">
    <property type="entry name" value="6hp_glycosidase-like_sf"/>
</dbReference>
<protein>
    <submittedName>
        <fullName evidence="3">Glycogen debranching protein</fullName>
    </submittedName>
</protein>
<dbReference type="Proteomes" id="UP000481033">
    <property type="component" value="Unassembled WGS sequence"/>
</dbReference>
<comment type="caution">
    <text evidence="3">The sequence shown here is derived from an EMBL/GenBank/DDBJ whole genome shotgun (WGS) entry which is preliminary data.</text>
</comment>
<name>A0A6M0RQ05_9CYAN</name>
<organism evidence="3 4">
    <name type="scientific">Adonisia turfae CCMR0081</name>
    <dbReference type="NCBI Taxonomy" id="2292702"/>
    <lineage>
        <taxon>Bacteria</taxon>
        <taxon>Bacillati</taxon>
        <taxon>Cyanobacteriota</taxon>
        <taxon>Adonisia</taxon>
        <taxon>Adonisia turfae</taxon>
    </lineage>
</organism>
<sequence length="661" mass="74029">MLTFGRELCGDLATAETREWLVTNGMGGYAAGTVAGILTRRYHGLLVAALQPPLGRTLLVTKLEEAVYTNKSYELSTNRWIDGSVSPQGYRFIESFRLDGSIPVWTFALDDALLEKRIWMQPGANTTYVRYYLHRGNAVKLSLKALVNYRDYHGNTQARSWQMETGYVPHGLCVQAFSDAIPYYLFSDRGQFQLHHDWYQKFELSLERYRGLTHIDDHLCVASLAVELAPGESLLVAASTVAAPSLDGESALAMRQTYERQLLTQAFNISEQQHPLSTSGEFQQLVLAADQFIVDRPLVNEPEGKTVIAGYPWFGDWGRDTMISLPGLTLATGRPQIARTIIRTFSRYLDQGMLPNLFPDAGETPEYNTVDAILWYFEAIRAYYAATGDDALLREIWSELAAVIDWHQCGTRYNIHLDSDGLIYAGEPGVQLTWMDAKVEDWVVTPRIGKPIEISALWYNALRCMELFARVLGKPAQDYKTLAQHTLIGFQRFWYGAYCYDVLDGPEGHDAAMRPNQIFAISLPFAGGEAGGALLEPEQQRSVVDVCGRELLTSHGLRSLTPTHPQYVGTYGGDSLERDGAYHQGTTWGWLLGPYVQAHFRVYQDAARARELLTPLVQHLHGGCIGSLSEIFDGDAPMTPRGCMAQAWTVAEVLRVWQWLG</sequence>
<dbReference type="InterPro" id="IPR024742">
    <property type="entry name" value="Glycogen_debranch_N"/>
</dbReference>
<dbReference type="FunFam" id="1.50.10.10:FF:000073">
    <property type="entry name" value="Glycogen debranching enzyme, hypothetical (TreX-like)"/>
    <property type="match status" value="1"/>
</dbReference>